<dbReference type="InterPro" id="IPR048502">
    <property type="entry name" value="NamZ_N"/>
</dbReference>
<reference evidence="4" key="1">
    <citation type="submission" date="2024-06" db="EMBL/GenBank/DDBJ databases">
        <title>Streptomyces sp. strain HUAS MG91 genome sequences.</title>
        <authorList>
            <person name="Mo P."/>
        </authorList>
    </citation>
    <scope>NUCLEOTIDE SEQUENCE</scope>
    <source>
        <strain evidence="4">HUAS MG91</strain>
    </source>
</reference>
<evidence type="ECO:0000259" key="3">
    <source>
        <dbReference type="Pfam" id="PF20732"/>
    </source>
</evidence>
<dbReference type="Gene3D" id="3.40.50.12170">
    <property type="entry name" value="Uncharacterised protein PF07075, DUF1343"/>
    <property type="match status" value="1"/>
</dbReference>
<feature type="signal peptide" evidence="1">
    <location>
        <begin position="1"/>
        <end position="18"/>
    </location>
</feature>
<gene>
    <name evidence="4" type="ORF">ABII15_08120</name>
</gene>
<dbReference type="KEGG" id="stac:ABII15_08120"/>
<evidence type="ECO:0000313" key="4">
    <source>
        <dbReference type="EMBL" id="XCJ69933.1"/>
    </source>
</evidence>
<dbReference type="RefSeq" id="WP_353941595.1">
    <property type="nucleotide sequence ID" value="NZ_CP159534.1"/>
</dbReference>
<feature type="domain" description="Peptidoglycan beta-N-acetylmuramidase NamZ N-terminal" evidence="2">
    <location>
        <begin position="57"/>
        <end position="261"/>
    </location>
</feature>
<dbReference type="GO" id="GO:0033922">
    <property type="term" value="F:peptidoglycan beta-N-acetylmuramidase activity"/>
    <property type="evidence" value="ECO:0007669"/>
    <property type="project" value="InterPro"/>
</dbReference>
<keyword evidence="1" id="KW-0732">Signal</keyword>
<dbReference type="PANTHER" id="PTHR42915">
    <property type="entry name" value="HYPOTHETICAL 460 KDA PROTEIN IN FEUA-SIGW INTERGENIC REGION [PRECURSOR]"/>
    <property type="match status" value="1"/>
</dbReference>
<name>A0AAU8IP34_9ACTN</name>
<feature type="chain" id="PRO_5043795698" evidence="1">
    <location>
        <begin position="19"/>
        <end position="416"/>
    </location>
</feature>
<dbReference type="Gene3D" id="3.90.1150.140">
    <property type="match status" value="1"/>
</dbReference>
<evidence type="ECO:0000256" key="1">
    <source>
        <dbReference type="SAM" id="SignalP"/>
    </source>
</evidence>
<dbReference type="InterPro" id="IPR008302">
    <property type="entry name" value="NamZ"/>
</dbReference>
<dbReference type="InterPro" id="IPR048503">
    <property type="entry name" value="NamZ_C"/>
</dbReference>
<evidence type="ECO:0000259" key="2">
    <source>
        <dbReference type="Pfam" id="PF07075"/>
    </source>
</evidence>
<dbReference type="EMBL" id="CP159534">
    <property type="protein sequence ID" value="XCJ69933.1"/>
    <property type="molecule type" value="Genomic_DNA"/>
</dbReference>
<dbReference type="PANTHER" id="PTHR42915:SF1">
    <property type="entry name" value="PEPTIDOGLYCAN BETA-N-ACETYLMURAMIDASE NAMZ"/>
    <property type="match status" value="1"/>
</dbReference>
<dbReference type="PIRSF" id="PIRSF016719">
    <property type="entry name" value="UCP016719"/>
    <property type="match status" value="1"/>
</dbReference>
<feature type="domain" description="Peptidoglycan beta-N-acetylmuramidase NamZ C-terminal" evidence="3">
    <location>
        <begin position="265"/>
        <end position="415"/>
    </location>
</feature>
<dbReference type="AlphaFoldDB" id="A0AAU8IP34"/>
<dbReference type="InterPro" id="IPR006311">
    <property type="entry name" value="TAT_signal"/>
</dbReference>
<proteinExistence type="predicted"/>
<dbReference type="PROSITE" id="PS51318">
    <property type="entry name" value="TAT"/>
    <property type="match status" value="1"/>
</dbReference>
<organism evidence="4">
    <name type="scientific">Streptomyces tabacisoli</name>
    <dbReference type="NCBI Taxonomy" id="3156398"/>
    <lineage>
        <taxon>Bacteria</taxon>
        <taxon>Bacillati</taxon>
        <taxon>Actinomycetota</taxon>
        <taxon>Actinomycetes</taxon>
        <taxon>Kitasatosporales</taxon>
        <taxon>Streptomycetaceae</taxon>
        <taxon>Streptomyces</taxon>
    </lineage>
</organism>
<dbReference type="Pfam" id="PF20732">
    <property type="entry name" value="NamZ_C"/>
    <property type="match status" value="1"/>
</dbReference>
<protein>
    <submittedName>
        <fullName evidence="4">DUF1343 domain-containing protein</fullName>
    </submittedName>
</protein>
<accession>A0AAU8IP34</accession>
<dbReference type="Pfam" id="PF07075">
    <property type="entry name" value="NamZ_N"/>
    <property type="match status" value="1"/>
</dbReference>
<sequence length="416" mass="45180">MNMSRRVLLAAGAGAAGAAGVGGTAQAAGRGGGGRPLRTGFERLEADGYRLLDGEKVGVVTNPTGVTRDVQHIVDVMHGDERVDLKAVFGPEHGFRGTAQAGGSEGRYDDPATGLPVYDTYLKSGQTLADIFTASGVDTVVFDIQDVGARFYTYIWTLYDCMEAAQLAGKRFVVLDRPNPMTGRNAYGPVLHKEFATFVGRREISQAHGMTVTELARLFNGEYLAHPVELATVPMTGWRRGDFYDASGLPWVPPSPNMPTPDTALVYAGTCLFEGTNLSEGRGTTRPFELLGAEGIDRAWAAAANELALPGVHFREAYFAPTFSKFQGKTIGGVQLHVDDRESFDPVRTGIALLVTAKRVWKDFAWRSDNWIDKLTGSTQVRTMIDAGASADEVVAAWRKELGAFRDVRRKYLTYK</sequence>